<evidence type="ECO:0000313" key="2">
    <source>
        <dbReference type="EMBL" id="MDC3421991.1"/>
    </source>
</evidence>
<organism evidence="2 3">
    <name type="scientific">Aquibacillus koreensis</name>
    <dbReference type="NCBI Taxonomy" id="279446"/>
    <lineage>
        <taxon>Bacteria</taxon>
        <taxon>Bacillati</taxon>
        <taxon>Bacillota</taxon>
        <taxon>Bacilli</taxon>
        <taxon>Bacillales</taxon>
        <taxon>Bacillaceae</taxon>
        <taxon>Aquibacillus</taxon>
    </lineage>
</organism>
<keyword evidence="3" id="KW-1185">Reference proteome</keyword>
<keyword evidence="1" id="KW-0812">Transmembrane</keyword>
<keyword evidence="1" id="KW-1133">Transmembrane helix</keyword>
<dbReference type="EMBL" id="JAMQJZ010000015">
    <property type="protein sequence ID" value="MDC3421991.1"/>
    <property type="molecule type" value="Genomic_DNA"/>
</dbReference>
<dbReference type="AlphaFoldDB" id="A0A9X4AJF1"/>
<sequence length="55" mass="6067">MTVSEFLTGLPLMIGVALFLFVLCLLFIIISLAVRVGIDNSKTSKVLKQILEKTK</sequence>
<dbReference type="Proteomes" id="UP001145072">
    <property type="component" value="Unassembled WGS sequence"/>
</dbReference>
<reference evidence="2" key="1">
    <citation type="submission" date="2022-06" db="EMBL/GenBank/DDBJ databases">
        <title>Aquibacillus sp. a new bacterium isolated from soil saline samples.</title>
        <authorList>
            <person name="Galisteo C."/>
            <person name="De La Haba R."/>
            <person name="Sanchez-Porro C."/>
            <person name="Ventosa A."/>
        </authorList>
    </citation>
    <scope>NUCLEOTIDE SEQUENCE</scope>
    <source>
        <strain evidence="2">JCM 12387</strain>
    </source>
</reference>
<keyword evidence="1" id="KW-0472">Membrane</keyword>
<name>A0A9X4AJF1_9BACI</name>
<proteinExistence type="predicted"/>
<comment type="caution">
    <text evidence="2">The sequence shown here is derived from an EMBL/GenBank/DDBJ whole genome shotgun (WGS) entry which is preliminary data.</text>
</comment>
<protein>
    <submittedName>
        <fullName evidence="2">Uncharacterized protein</fullName>
    </submittedName>
</protein>
<evidence type="ECO:0000256" key="1">
    <source>
        <dbReference type="SAM" id="Phobius"/>
    </source>
</evidence>
<evidence type="ECO:0000313" key="3">
    <source>
        <dbReference type="Proteomes" id="UP001145072"/>
    </source>
</evidence>
<dbReference type="RefSeq" id="WP_259870340.1">
    <property type="nucleotide sequence ID" value="NZ_JAMQJZ010000015.1"/>
</dbReference>
<feature type="transmembrane region" description="Helical" evidence="1">
    <location>
        <begin position="12"/>
        <end position="38"/>
    </location>
</feature>
<accession>A0A9X4AJF1</accession>
<gene>
    <name evidence="2" type="ORF">NC661_16585</name>
</gene>